<dbReference type="PROSITE" id="PS51257">
    <property type="entry name" value="PROKAR_LIPOPROTEIN"/>
    <property type="match status" value="1"/>
</dbReference>
<dbReference type="EMBL" id="JBIAFJ010000003">
    <property type="protein sequence ID" value="MFE9169162.1"/>
    <property type="molecule type" value="Genomic_DNA"/>
</dbReference>
<keyword evidence="4" id="KW-1185">Reference proteome</keyword>
<gene>
    <name evidence="3" type="ORF">ACFYNZ_06485</name>
</gene>
<evidence type="ECO:0000313" key="4">
    <source>
        <dbReference type="Proteomes" id="UP001601197"/>
    </source>
</evidence>
<organism evidence="3 4">
    <name type="scientific">Streptomyces kebangsaanensis</name>
    <dbReference type="NCBI Taxonomy" id="864058"/>
    <lineage>
        <taxon>Bacteria</taxon>
        <taxon>Bacillati</taxon>
        <taxon>Actinomycetota</taxon>
        <taxon>Actinomycetes</taxon>
        <taxon>Kitasatosporales</taxon>
        <taxon>Streptomycetaceae</taxon>
        <taxon>Streptomyces</taxon>
    </lineage>
</organism>
<feature type="region of interest" description="Disordered" evidence="1">
    <location>
        <begin position="30"/>
        <end position="51"/>
    </location>
</feature>
<reference evidence="3 4" key="1">
    <citation type="submission" date="2024-10" db="EMBL/GenBank/DDBJ databases">
        <title>The Natural Products Discovery Center: Release of the First 8490 Sequenced Strains for Exploring Actinobacteria Biosynthetic Diversity.</title>
        <authorList>
            <person name="Kalkreuter E."/>
            <person name="Kautsar S.A."/>
            <person name="Yang D."/>
            <person name="Bader C.D."/>
            <person name="Teijaro C.N."/>
            <person name="Fluegel L."/>
            <person name="Davis C.M."/>
            <person name="Simpson J.R."/>
            <person name="Lauterbach L."/>
            <person name="Steele A.D."/>
            <person name="Gui C."/>
            <person name="Meng S."/>
            <person name="Li G."/>
            <person name="Viehrig K."/>
            <person name="Ye F."/>
            <person name="Su P."/>
            <person name="Kiefer A.F."/>
            <person name="Nichols A."/>
            <person name="Cepeda A.J."/>
            <person name="Yan W."/>
            <person name="Fan B."/>
            <person name="Jiang Y."/>
            <person name="Adhikari A."/>
            <person name="Zheng C.-J."/>
            <person name="Schuster L."/>
            <person name="Cowan T.M."/>
            <person name="Smanski M.J."/>
            <person name="Chevrette M.G."/>
            <person name="De Carvalho L.P.S."/>
            <person name="Shen B."/>
        </authorList>
    </citation>
    <scope>NUCLEOTIDE SEQUENCE [LARGE SCALE GENOMIC DNA]</scope>
    <source>
        <strain evidence="3 4">NPDC007147</strain>
    </source>
</reference>
<sequence length="253" mass="26214">MFRPPARVLPVSVLAAVTLLTAAACTSGRSGRAAEVPASPSVARPAAPASVPPTAALTQEQAQKALLTEADLGPVWAPTQGAATWRDGVLKARTETPDCQRLLDALYADEPLGAPSGAHAVAAFDNGDDEAQLRYQVLALRAADVDRALAWLGSLPRTCPGFTATTTPSGVRDVRVTGLALPDVGDARRGLRVTFTDDSATLTLDVAAVRLGDDAIVLTTGALGTPPEDTTAESLLLGTDRLTTVHHQERVQA</sequence>
<comment type="caution">
    <text evidence="3">The sequence shown here is derived from an EMBL/GenBank/DDBJ whole genome shotgun (WGS) entry which is preliminary data.</text>
</comment>
<keyword evidence="2" id="KW-0732">Signal</keyword>
<accession>A0ABW6KMP3</accession>
<feature type="compositionally biased region" description="Low complexity" evidence="1">
    <location>
        <begin position="33"/>
        <end position="51"/>
    </location>
</feature>
<name>A0ABW6KMP3_9ACTN</name>
<dbReference type="Proteomes" id="UP001601197">
    <property type="component" value="Unassembled WGS sequence"/>
</dbReference>
<proteinExistence type="predicted"/>
<evidence type="ECO:0000313" key="3">
    <source>
        <dbReference type="EMBL" id="MFE9169162.1"/>
    </source>
</evidence>
<evidence type="ECO:0008006" key="5">
    <source>
        <dbReference type="Google" id="ProtNLM"/>
    </source>
</evidence>
<evidence type="ECO:0000256" key="2">
    <source>
        <dbReference type="SAM" id="SignalP"/>
    </source>
</evidence>
<protein>
    <recommendedName>
        <fullName evidence="5">Sensor domain-containing protein</fullName>
    </recommendedName>
</protein>
<evidence type="ECO:0000256" key="1">
    <source>
        <dbReference type="SAM" id="MobiDB-lite"/>
    </source>
</evidence>
<dbReference type="RefSeq" id="WP_388344028.1">
    <property type="nucleotide sequence ID" value="NZ_JBIAFJ010000003.1"/>
</dbReference>
<feature type="signal peptide" evidence="2">
    <location>
        <begin position="1"/>
        <end position="23"/>
    </location>
</feature>
<feature type="chain" id="PRO_5046166308" description="Sensor domain-containing protein" evidence="2">
    <location>
        <begin position="24"/>
        <end position="253"/>
    </location>
</feature>